<dbReference type="Proteomes" id="UP001060215">
    <property type="component" value="Chromosome 2"/>
</dbReference>
<reference evidence="1 2" key="1">
    <citation type="journal article" date="2022" name="Plant J.">
        <title>Chromosome-level genome of Camellia lanceoleosa provides a valuable resource for understanding genome evolution and self-incompatibility.</title>
        <authorList>
            <person name="Gong W."/>
            <person name="Xiao S."/>
            <person name="Wang L."/>
            <person name="Liao Z."/>
            <person name="Chang Y."/>
            <person name="Mo W."/>
            <person name="Hu G."/>
            <person name="Li W."/>
            <person name="Zhao G."/>
            <person name="Zhu H."/>
            <person name="Hu X."/>
            <person name="Ji K."/>
            <person name="Xiang X."/>
            <person name="Song Q."/>
            <person name="Yuan D."/>
            <person name="Jin S."/>
            <person name="Zhang L."/>
        </authorList>
    </citation>
    <scope>NUCLEOTIDE SEQUENCE [LARGE SCALE GENOMIC DNA]</scope>
    <source>
        <strain evidence="1">SQ_2022a</strain>
    </source>
</reference>
<dbReference type="EMBL" id="CM045759">
    <property type="protein sequence ID" value="KAI8019222.1"/>
    <property type="molecule type" value="Genomic_DNA"/>
</dbReference>
<evidence type="ECO:0000313" key="1">
    <source>
        <dbReference type="EMBL" id="KAI8019222.1"/>
    </source>
</evidence>
<comment type="caution">
    <text evidence="1">The sequence shown here is derived from an EMBL/GenBank/DDBJ whole genome shotgun (WGS) entry which is preliminary data.</text>
</comment>
<sequence length="459" mass="51604">MMGKKAHVLVVPFPAQGHVTPLLKLSHRIADYGVKVTFVNTEFVHAKIMATMPDHNNEEEEEEQNQVGLVSIPDGLGPNDDRRDALKLLESVRRVMPGHLKDLIEKIGHTEKIRCVIADPTLGWILEVAKEMGIEQAAMWPAGTRGLPLFPHIPKLIESGVMDMNGAILRNELINVSKDIRAFSTSELDWNCIDDPIIQKICFECALTIKQTLEHSNWFLCNTIYELNLPVCRLLPNILPVGPLIASDHPRRSSGSFSLQDSTCLRWLNEQPAGSVVYVAFGSTTVFSQHQFHELALGLELAGWPFLWIVRPGLTNRSFAEYPDGFAEKVAGRGKIVEWAPQEKLLGQSAIACFMTHCGWNSTMEGVSNGVPFLCWPYFGDQFHNRSSICDVWKVGLRLEHDENKIVSRHEIKKKIENLLSDDDIKANSLKLKEIARNSIEKGGSSCKNFERFVQHLKQ</sequence>
<name>A0ACC0I1R1_9ERIC</name>
<organism evidence="1 2">
    <name type="scientific">Camellia lanceoleosa</name>
    <dbReference type="NCBI Taxonomy" id="1840588"/>
    <lineage>
        <taxon>Eukaryota</taxon>
        <taxon>Viridiplantae</taxon>
        <taxon>Streptophyta</taxon>
        <taxon>Embryophyta</taxon>
        <taxon>Tracheophyta</taxon>
        <taxon>Spermatophyta</taxon>
        <taxon>Magnoliopsida</taxon>
        <taxon>eudicotyledons</taxon>
        <taxon>Gunneridae</taxon>
        <taxon>Pentapetalae</taxon>
        <taxon>asterids</taxon>
        <taxon>Ericales</taxon>
        <taxon>Theaceae</taxon>
        <taxon>Camellia</taxon>
    </lineage>
</organism>
<keyword evidence="2" id="KW-1185">Reference proteome</keyword>
<protein>
    <submittedName>
        <fullName evidence="1">UDP-glycosyltransferase 83A1</fullName>
    </submittedName>
</protein>
<proteinExistence type="predicted"/>
<evidence type="ECO:0000313" key="2">
    <source>
        <dbReference type="Proteomes" id="UP001060215"/>
    </source>
</evidence>
<accession>A0ACC0I1R1</accession>
<gene>
    <name evidence="1" type="ORF">LOK49_LG04G01860</name>
</gene>